<feature type="transmembrane region" description="Helical" evidence="2">
    <location>
        <begin position="63"/>
        <end position="84"/>
    </location>
</feature>
<organism evidence="3 4">
    <name type="scientific">Brotocaccenecus cirricatena</name>
    <dbReference type="NCBI Taxonomy" id="3064195"/>
    <lineage>
        <taxon>Bacteria</taxon>
        <taxon>Bacillati</taxon>
        <taxon>Bacillota</taxon>
        <taxon>Clostridia</taxon>
        <taxon>Eubacteriales</taxon>
        <taxon>Oscillospiraceae</taxon>
        <taxon>Brotocaccenecus</taxon>
    </lineage>
</organism>
<evidence type="ECO:0000313" key="4">
    <source>
        <dbReference type="Proteomes" id="UP001199319"/>
    </source>
</evidence>
<evidence type="ECO:0000313" key="3">
    <source>
        <dbReference type="EMBL" id="MCC2129357.1"/>
    </source>
</evidence>
<feature type="transmembrane region" description="Helical" evidence="2">
    <location>
        <begin position="104"/>
        <end position="125"/>
    </location>
</feature>
<evidence type="ECO:0000256" key="1">
    <source>
        <dbReference type="SAM" id="MobiDB-lite"/>
    </source>
</evidence>
<feature type="region of interest" description="Disordered" evidence="1">
    <location>
        <begin position="1"/>
        <end position="28"/>
    </location>
</feature>
<dbReference type="AlphaFoldDB" id="A0AAE3AEJ6"/>
<dbReference type="Proteomes" id="UP001199319">
    <property type="component" value="Unassembled WGS sequence"/>
</dbReference>
<keyword evidence="2" id="KW-0812">Transmembrane</keyword>
<proteinExistence type="predicted"/>
<keyword evidence="2" id="KW-0472">Membrane</keyword>
<keyword evidence="2" id="KW-1133">Transmembrane helix</keyword>
<name>A0AAE3AEJ6_9FIRM</name>
<comment type="caution">
    <text evidence="3">The sequence shown here is derived from an EMBL/GenBank/DDBJ whole genome shotgun (WGS) entry which is preliminary data.</text>
</comment>
<feature type="transmembrane region" description="Helical" evidence="2">
    <location>
        <begin position="31"/>
        <end position="51"/>
    </location>
</feature>
<dbReference type="RefSeq" id="WP_302928631.1">
    <property type="nucleotide sequence ID" value="NZ_JAJEPW010000017.1"/>
</dbReference>
<reference evidence="3" key="1">
    <citation type="submission" date="2021-10" db="EMBL/GenBank/DDBJ databases">
        <title>Anaerobic single-cell dispensing facilitates the cultivation of human gut bacteria.</title>
        <authorList>
            <person name="Afrizal A."/>
        </authorList>
    </citation>
    <scope>NUCLEOTIDE SEQUENCE</scope>
    <source>
        <strain evidence="3">CLA-AA-H272</strain>
    </source>
</reference>
<protein>
    <submittedName>
        <fullName evidence="3">CvpA family protein</fullName>
    </submittedName>
</protein>
<feature type="region of interest" description="Disordered" evidence="1">
    <location>
        <begin position="572"/>
        <end position="620"/>
    </location>
</feature>
<evidence type="ECO:0000256" key="2">
    <source>
        <dbReference type="SAM" id="Phobius"/>
    </source>
</evidence>
<accession>A0AAE3AEJ6</accession>
<sequence length="620" mass="68330">MNHSWNHDPFQGGGPVPHRPKKQRRPIGTPVGRTLLNLAVTLVFGAIYFYVTLPPLNLHSGDFYVFVLLLCAVYCGCAVLTSGFQGSGAKGYFGFVKKQCTVPFVLGLVLVVTALIGAAIGWEVFRAGSYRDLLTVETGDFAADIKEISYDQIPMLDRDSAEKLGNRKLGELADMVSQFEVAGDYTQINYKGRPVRVTPLRYGDWIKWLNNRADGLPAYLIIDMVTQNVDVVRLDQGIRYTTAEHFSRNLGRYLRFHYPTYLFDTPAFEIDEEGNPFWVCPRIKKTIGLFGGTDIAGAVLVNAVTGECTYYEAADVPAWVDHVYPAELIEQQYNYHGAYINGFINSLFGQRDVTVTTDGYNYLAIGDDVYMYTGITSVVSDESNIGFILSNQRTKETRFYTVAGAEEFSAMDSARGQVQQMNYTATFPLLLNIADQPTYFMALKDAAGLVKMYAMVNVSQYQIVATGSDVAECEGNYRQMLARNNLIDNSDANIPADTQEATGVLTDIRTAVIDGNSRYYLRLQGESVYYVLSAADAPQVVTLNTGDRVTITYRPQEDASILEATSVTWVSGSSGTGTVDNPTDPIKINPAPGIGDIITDPGDGGRVELPVEPPPEEVRQ</sequence>
<keyword evidence="4" id="KW-1185">Reference proteome</keyword>
<feature type="compositionally biased region" description="Low complexity" evidence="1">
    <location>
        <begin position="590"/>
        <end position="601"/>
    </location>
</feature>
<gene>
    <name evidence="3" type="ORF">LKD37_07490</name>
</gene>
<dbReference type="EMBL" id="JAJEPW010000017">
    <property type="protein sequence ID" value="MCC2129357.1"/>
    <property type="molecule type" value="Genomic_DNA"/>
</dbReference>